<dbReference type="SUPFAM" id="SSF51445">
    <property type="entry name" value="(Trans)glycosidases"/>
    <property type="match status" value="1"/>
</dbReference>
<dbReference type="PANTHER" id="PTHR10353:SF323">
    <property type="entry name" value="LINAMARASE"/>
    <property type="match status" value="1"/>
</dbReference>
<keyword evidence="5" id="KW-1185">Reference proteome</keyword>
<gene>
    <name evidence="4" type="ORF">Tsubulata_042005</name>
</gene>
<dbReference type="AlphaFoldDB" id="A0A9Q0F6V2"/>
<dbReference type="PANTHER" id="PTHR10353">
    <property type="entry name" value="GLYCOSYL HYDROLASE"/>
    <property type="match status" value="1"/>
</dbReference>
<feature type="non-terminal residue" evidence="4">
    <location>
        <position position="1"/>
    </location>
</feature>
<dbReference type="Proteomes" id="UP001141552">
    <property type="component" value="Unassembled WGS sequence"/>
</dbReference>
<protein>
    <recommendedName>
        <fullName evidence="6">Beta-glucosidase</fullName>
    </recommendedName>
</protein>
<evidence type="ECO:0008006" key="6">
    <source>
        <dbReference type="Google" id="ProtNLM"/>
    </source>
</evidence>
<evidence type="ECO:0000256" key="1">
    <source>
        <dbReference type="ARBA" id="ARBA00010838"/>
    </source>
</evidence>
<dbReference type="OrthoDB" id="65569at2759"/>
<evidence type="ECO:0000313" key="4">
    <source>
        <dbReference type="EMBL" id="KAJ4826053.1"/>
    </source>
</evidence>
<dbReference type="Gene3D" id="3.20.20.80">
    <property type="entry name" value="Glycosidases"/>
    <property type="match status" value="1"/>
</dbReference>
<dbReference type="InterPro" id="IPR017853">
    <property type="entry name" value="GH"/>
</dbReference>
<dbReference type="PROSITE" id="PS00653">
    <property type="entry name" value="GLYCOSYL_HYDROL_F1_2"/>
    <property type="match status" value="1"/>
</dbReference>
<reference evidence="4" key="2">
    <citation type="journal article" date="2023" name="Plants (Basel)">
        <title>Annotation of the Turnera subulata (Passifloraceae) Draft Genome Reveals the S-Locus Evolved after the Divergence of Turneroideae from Passifloroideae in a Stepwise Manner.</title>
        <authorList>
            <person name="Henning P.M."/>
            <person name="Roalson E.H."/>
            <person name="Mir W."/>
            <person name="McCubbin A.G."/>
            <person name="Shore J.S."/>
        </authorList>
    </citation>
    <scope>NUCLEOTIDE SEQUENCE</scope>
    <source>
        <strain evidence="4">F60SS</strain>
    </source>
</reference>
<dbReference type="InterPro" id="IPR001360">
    <property type="entry name" value="Glyco_hydro_1"/>
</dbReference>
<reference evidence="4" key="1">
    <citation type="submission" date="2022-02" db="EMBL/GenBank/DDBJ databases">
        <authorList>
            <person name="Henning P.M."/>
            <person name="McCubbin A.G."/>
            <person name="Shore J.S."/>
        </authorList>
    </citation>
    <scope>NUCLEOTIDE SEQUENCE</scope>
    <source>
        <strain evidence="4">F60SS</strain>
        <tissue evidence="4">Leaves</tissue>
    </source>
</reference>
<accession>A0A9Q0F6V2</accession>
<sequence>SDFPKDFYFGSATSAYQVEGAANKSGRGPNRIKDGSNGGVAADFYNRYKEDLKTIKGTGLNAFGFSISWSRIIPR</sequence>
<organism evidence="4 5">
    <name type="scientific">Turnera subulata</name>
    <dbReference type="NCBI Taxonomy" id="218843"/>
    <lineage>
        <taxon>Eukaryota</taxon>
        <taxon>Viridiplantae</taxon>
        <taxon>Streptophyta</taxon>
        <taxon>Embryophyta</taxon>
        <taxon>Tracheophyta</taxon>
        <taxon>Spermatophyta</taxon>
        <taxon>Magnoliopsida</taxon>
        <taxon>eudicotyledons</taxon>
        <taxon>Gunneridae</taxon>
        <taxon>Pentapetalae</taxon>
        <taxon>rosids</taxon>
        <taxon>fabids</taxon>
        <taxon>Malpighiales</taxon>
        <taxon>Passifloraceae</taxon>
        <taxon>Turnera</taxon>
    </lineage>
</organism>
<proteinExistence type="inferred from homology"/>
<comment type="caution">
    <text evidence="4">The sequence shown here is derived from an EMBL/GenBank/DDBJ whole genome shotgun (WGS) entry which is preliminary data.</text>
</comment>
<dbReference type="EMBL" id="JAKUCV010006752">
    <property type="protein sequence ID" value="KAJ4826053.1"/>
    <property type="molecule type" value="Genomic_DNA"/>
</dbReference>
<dbReference type="Pfam" id="PF00232">
    <property type="entry name" value="Glyco_hydro_1"/>
    <property type="match status" value="1"/>
</dbReference>
<comment type="similarity">
    <text evidence="1 3">Belongs to the glycosyl hydrolase 1 family.</text>
</comment>
<name>A0A9Q0F6V2_9ROSI</name>
<keyword evidence="2" id="KW-0378">Hydrolase</keyword>
<evidence type="ECO:0000256" key="3">
    <source>
        <dbReference type="RuleBase" id="RU003690"/>
    </source>
</evidence>
<feature type="non-terminal residue" evidence="4">
    <location>
        <position position="75"/>
    </location>
</feature>
<evidence type="ECO:0000256" key="2">
    <source>
        <dbReference type="ARBA" id="ARBA00022801"/>
    </source>
</evidence>
<evidence type="ECO:0000313" key="5">
    <source>
        <dbReference type="Proteomes" id="UP001141552"/>
    </source>
</evidence>
<dbReference type="GO" id="GO:0005975">
    <property type="term" value="P:carbohydrate metabolic process"/>
    <property type="evidence" value="ECO:0007669"/>
    <property type="project" value="InterPro"/>
</dbReference>
<dbReference type="InterPro" id="IPR033132">
    <property type="entry name" value="GH_1_N_CS"/>
</dbReference>
<dbReference type="GO" id="GO:0008422">
    <property type="term" value="F:beta-glucosidase activity"/>
    <property type="evidence" value="ECO:0007669"/>
    <property type="project" value="TreeGrafter"/>
</dbReference>